<protein>
    <recommendedName>
        <fullName evidence="2">diguanylate cyclase</fullName>
        <ecNumber evidence="2">2.7.7.65</ecNumber>
    </recommendedName>
</protein>
<evidence type="ECO:0000256" key="4">
    <source>
        <dbReference type="SAM" id="Phobius"/>
    </source>
</evidence>
<evidence type="ECO:0000256" key="2">
    <source>
        <dbReference type="ARBA" id="ARBA00012528"/>
    </source>
</evidence>
<dbReference type="InterPro" id="IPR000160">
    <property type="entry name" value="GGDEF_dom"/>
</dbReference>
<feature type="transmembrane region" description="Helical" evidence="4">
    <location>
        <begin position="325"/>
        <end position="346"/>
    </location>
</feature>
<keyword evidence="4" id="KW-1133">Transmembrane helix</keyword>
<evidence type="ECO:0000313" key="7">
    <source>
        <dbReference type="Proteomes" id="UP000185753"/>
    </source>
</evidence>
<dbReference type="InterPro" id="IPR043128">
    <property type="entry name" value="Rev_trsase/Diguanyl_cyclase"/>
</dbReference>
<evidence type="ECO:0000259" key="5">
    <source>
        <dbReference type="PROSITE" id="PS50887"/>
    </source>
</evidence>
<dbReference type="GO" id="GO:0005886">
    <property type="term" value="C:plasma membrane"/>
    <property type="evidence" value="ECO:0007669"/>
    <property type="project" value="TreeGrafter"/>
</dbReference>
<dbReference type="RefSeq" id="WP_067761550.1">
    <property type="nucleotide sequence ID" value="NZ_LZDS01000001.1"/>
</dbReference>
<dbReference type="GO" id="GO:0052621">
    <property type="term" value="F:diguanylate cyclase activity"/>
    <property type="evidence" value="ECO:0007669"/>
    <property type="project" value="UniProtKB-EC"/>
</dbReference>
<dbReference type="PROSITE" id="PS50887">
    <property type="entry name" value="GGDEF"/>
    <property type="match status" value="1"/>
</dbReference>
<dbReference type="CDD" id="cd01949">
    <property type="entry name" value="GGDEF"/>
    <property type="match status" value="1"/>
</dbReference>
<feature type="domain" description="GGDEF" evidence="5">
    <location>
        <begin position="443"/>
        <end position="572"/>
    </location>
</feature>
<accession>A0A1A7RCU1</accession>
<dbReference type="Proteomes" id="UP000185753">
    <property type="component" value="Unassembled WGS sequence"/>
</dbReference>
<evidence type="ECO:0000313" key="6">
    <source>
        <dbReference type="EMBL" id="OBX30070.1"/>
    </source>
</evidence>
<dbReference type="GO" id="GO:1902201">
    <property type="term" value="P:negative regulation of bacterial-type flagellum-dependent cell motility"/>
    <property type="evidence" value="ECO:0007669"/>
    <property type="project" value="TreeGrafter"/>
</dbReference>
<comment type="catalytic activity">
    <reaction evidence="3">
        <text>2 GTP = 3',3'-c-di-GMP + 2 diphosphate</text>
        <dbReference type="Rhea" id="RHEA:24898"/>
        <dbReference type="ChEBI" id="CHEBI:33019"/>
        <dbReference type="ChEBI" id="CHEBI:37565"/>
        <dbReference type="ChEBI" id="CHEBI:58805"/>
        <dbReference type="EC" id="2.7.7.65"/>
    </reaction>
</comment>
<dbReference type="SUPFAM" id="SSF55073">
    <property type="entry name" value="Nucleotide cyclase"/>
    <property type="match status" value="1"/>
</dbReference>
<dbReference type="PANTHER" id="PTHR45138:SF9">
    <property type="entry name" value="DIGUANYLATE CYCLASE DGCM-RELATED"/>
    <property type="match status" value="1"/>
</dbReference>
<proteinExistence type="predicted"/>
<evidence type="ECO:0000256" key="1">
    <source>
        <dbReference type="ARBA" id="ARBA00001946"/>
    </source>
</evidence>
<evidence type="ECO:0000256" key="3">
    <source>
        <dbReference type="ARBA" id="ARBA00034247"/>
    </source>
</evidence>
<dbReference type="Gene3D" id="3.30.70.270">
    <property type="match status" value="1"/>
</dbReference>
<dbReference type="GO" id="GO:0043709">
    <property type="term" value="P:cell adhesion involved in single-species biofilm formation"/>
    <property type="evidence" value="ECO:0007669"/>
    <property type="project" value="TreeGrafter"/>
</dbReference>
<dbReference type="OrthoDB" id="9812260at2"/>
<dbReference type="STRING" id="1443941.A9J31_00755"/>
<dbReference type="NCBIfam" id="TIGR00254">
    <property type="entry name" value="GGDEF"/>
    <property type="match status" value="1"/>
</dbReference>
<feature type="transmembrane region" description="Helical" evidence="4">
    <location>
        <begin position="12"/>
        <end position="33"/>
    </location>
</feature>
<dbReference type="FunFam" id="3.30.70.270:FF:000001">
    <property type="entry name" value="Diguanylate cyclase domain protein"/>
    <property type="match status" value="1"/>
</dbReference>
<keyword evidence="4" id="KW-0812">Transmembrane</keyword>
<dbReference type="Pfam" id="PF00990">
    <property type="entry name" value="GGDEF"/>
    <property type="match status" value="1"/>
</dbReference>
<dbReference type="InterPro" id="IPR050469">
    <property type="entry name" value="Diguanylate_Cyclase"/>
</dbReference>
<dbReference type="AlphaFoldDB" id="A0A1A7RCU1"/>
<dbReference type="EC" id="2.7.7.65" evidence="2"/>
<name>A0A1A7RCU1_9GAMM</name>
<sequence length="572" mass="65088">METLRTEHISRRLQIAMLVIVLSIVFISVPLIVSSYQNYVKSAEALKEIQMLKMVADLSNQISRERAPANSAMSSHGKQREEKIVELKQYREGVDQQYRNTVNTLKQKGFTPIAQQLESNLAPYLNKGRRTVDAYIALPREQRHAEQLDHAIISMFQAWDQSYIALQKLVNYSHGKDTQVSNYYTLILLLAELRDQAGRVASNIMAAVSFQQPIPEGNLAHTLQTQRQARYLWELIHVVQSEHDKTNEFSQLHNAVKTEFLDKGLPIIAGLVQQSTQQEPYSLDGTQLTDAMVDKFVTVVKLQSYILDYSLKVADDQKNNARDKLFFTLFLSLVSLLTAVMTMIYAKKWVFEPLIRARYQLFKLARHPQPPVALNEVNQKIVQNDFLSLFDAIHRIENMLQQRDALEFQLKHIANSDSLTGVANRFALDEYIKFRESQPSQFKQTTLIIIDIDHFKQVNDQYGHIVGDVVIQHVANQLRQHVRSSDLVVRYGGDEFLVLIEGIELDKAQEIAEIIRLDIQQAPLSIASEVPHLAITVSIGVTVGATSWISLLERADQALFRAKAAGRDQVSS</sequence>
<organism evidence="6 7">
    <name type="scientific">Acinetobacter gandensis</name>
    <dbReference type="NCBI Taxonomy" id="1443941"/>
    <lineage>
        <taxon>Bacteria</taxon>
        <taxon>Pseudomonadati</taxon>
        <taxon>Pseudomonadota</taxon>
        <taxon>Gammaproteobacteria</taxon>
        <taxon>Moraxellales</taxon>
        <taxon>Moraxellaceae</taxon>
        <taxon>Acinetobacter</taxon>
    </lineage>
</organism>
<dbReference type="PANTHER" id="PTHR45138">
    <property type="entry name" value="REGULATORY COMPONENTS OF SENSORY TRANSDUCTION SYSTEM"/>
    <property type="match status" value="1"/>
</dbReference>
<comment type="caution">
    <text evidence="6">The sequence shown here is derived from an EMBL/GenBank/DDBJ whole genome shotgun (WGS) entry which is preliminary data.</text>
</comment>
<gene>
    <name evidence="6" type="ORF">A9J31_00755</name>
</gene>
<dbReference type="InterPro" id="IPR029787">
    <property type="entry name" value="Nucleotide_cyclase"/>
</dbReference>
<comment type="cofactor">
    <cofactor evidence="1">
        <name>Mg(2+)</name>
        <dbReference type="ChEBI" id="CHEBI:18420"/>
    </cofactor>
</comment>
<keyword evidence="7" id="KW-1185">Reference proteome</keyword>
<reference evidence="7" key="1">
    <citation type="submission" date="2016-06" db="EMBL/GenBank/DDBJ databases">
        <authorList>
            <person name="Radolfova-Krizova L."/>
            <person name="Nemec A."/>
        </authorList>
    </citation>
    <scope>NUCLEOTIDE SEQUENCE [LARGE SCALE GENOMIC DNA]</scope>
    <source>
        <strain evidence="7">ANC 4275</strain>
    </source>
</reference>
<dbReference type="EMBL" id="LZDS01000001">
    <property type="protein sequence ID" value="OBX30070.1"/>
    <property type="molecule type" value="Genomic_DNA"/>
</dbReference>
<keyword evidence="4" id="KW-0472">Membrane</keyword>
<dbReference type="SMART" id="SM00267">
    <property type="entry name" value="GGDEF"/>
    <property type="match status" value="1"/>
</dbReference>